<proteinExistence type="predicted"/>
<protein>
    <submittedName>
        <fullName evidence="1">Flagellar biosynthesis protein FlhA</fullName>
    </submittedName>
</protein>
<keyword evidence="1" id="KW-0282">Flagellum</keyword>
<name>A0A3B1AV34_9ZZZZ</name>
<dbReference type="PANTHER" id="PTHR30161:SF1">
    <property type="entry name" value="FLAGELLAR BIOSYNTHESIS PROTEIN FLHA-RELATED"/>
    <property type="match status" value="1"/>
</dbReference>
<evidence type="ECO:0000313" key="1">
    <source>
        <dbReference type="EMBL" id="VAX03664.1"/>
    </source>
</evidence>
<dbReference type="GO" id="GO:0005886">
    <property type="term" value="C:plasma membrane"/>
    <property type="evidence" value="ECO:0007669"/>
    <property type="project" value="TreeGrafter"/>
</dbReference>
<dbReference type="PANTHER" id="PTHR30161">
    <property type="entry name" value="FLAGELLAR EXPORT PROTEIN, MEMBRANE FLHA SUBUNIT-RELATED"/>
    <property type="match status" value="1"/>
</dbReference>
<dbReference type="GO" id="GO:0044780">
    <property type="term" value="P:bacterial-type flagellum assembly"/>
    <property type="evidence" value="ECO:0007669"/>
    <property type="project" value="TreeGrafter"/>
</dbReference>
<dbReference type="Pfam" id="PF00771">
    <property type="entry name" value="FHIPEP"/>
    <property type="match status" value="1"/>
</dbReference>
<dbReference type="EMBL" id="UOFV01000417">
    <property type="protein sequence ID" value="VAX03664.1"/>
    <property type="molecule type" value="Genomic_DNA"/>
</dbReference>
<organism evidence="1">
    <name type="scientific">hydrothermal vent metagenome</name>
    <dbReference type="NCBI Taxonomy" id="652676"/>
    <lineage>
        <taxon>unclassified sequences</taxon>
        <taxon>metagenomes</taxon>
        <taxon>ecological metagenomes</taxon>
    </lineage>
</organism>
<keyword evidence="1" id="KW-0966">Cell projection</keyword>
<dbReference type="InterPro" id="IPR001712">
    <property type="entry name" value="T3SS_FHIPEP"/>
</dbReference>
<accession>A0A3B1AV34</accession>
<sequence length="159" mass="17130">MNITELTAFGQRLLRSGLGAPILLMMMLGMMVIPLPPFLLDIFFTFNISLALVILLAAVYVKRPLDFEVFPTVILIATLLRLALNIASTRIVLLEGHTGTDAAGQVIRAFGEFVVGGNTAVGLVIFLILVIINFVVVTKGATRVAEVSARFTLDSMPGK</sequence>
<keyword evidence="1" id="KW-0969">Cilium</keyword>
<feature type="non-terminal residue" evidence="1">
    <location>
        <position position="159"/>
    </location>
</feature>
<reference evidence="1" key="1">
    <citation type="submission" date="2018-06" db="EMBL/GenBank/DDBJ databases">
        <authorList>
            <person name="Zhirakovskaya E."/>
        </authorList>
    </citation>
    <scope>NUCLEOTIDE SEQUENCE</scope>
</reference>
<dbReference type="AlphaFoldDB" id="A0A3B1AV34"/>
<gene>
    <name evidence="1" type="ORF">MNBD_GAMMA19-62</name>
</gene>
<dbReference type="GO" id="GO:0009306">
    <property type="term" value="P:protein secretion"/>
    <property type="evidence" value="ECO:0007669"/>
    <property type="project" value="InterPro"/>
</dbReference>
<dbReference type="PRINTS" id="PR00949">
    <property type="entry name" value="TYPE3IMAPROT"/>
</dbReference>